<sequence length="113" mass="12361">METLSHDLAAKAIITQQCLKWWERGILLAPWKLPEKSSAAGECQRYPSTWVALEGCSPEPLVGSLSKFEQAALQSPSPLVVTDFAWTLCLVLQESTGTPPSVGLTDTDQCLRM</sequence>
<name>A0ABQ9V9J3_SAGOE</name>
<reference evidence="1 2" key="1">
    <citation type="submission" date="2023-05" db="EMBL/GenBank/DDBJ databases">
        <title>B98-5 Cell Line De Novo Hybrid Assembly: An Optical Mapping Approach.</title>
        <authorList>
            <person name="Kananen K."/>
            <person name="Auerbach J.A."/>
            <person name="Kautto E."/>
            <person name="Blachly J.S."/>
        </authorList>
    </citation>
    <scope>NUCLEOTIDE SEQUENCE [LARGE SCALE GENOMIC DNA]</scope>
    <source>
        <strain evidence="1">B95-8</strain>
        <tissue evidence="1">Cell line</tissue>
    </source>
</reference>
<dbReference type="Proteomes" id="UP001266305">
    <property type="component" value="Unassembled WGS sequence"/>
</dbReference>
<evidence type="ECO:0000313" key="2">
    <source>
        <dbReference type="Proteomes" id="UP001266305"/>
    </source>
</evidence>
<accession>A0ABQ9V9J3</accession>
<gene>
    <name evidence="1" type="ORF">P7K49_014867</name>
</gene>
<comment type="caution">
    <text evidence="1">The sequence shown here is derived from an EMBL/GenBank/DDBJ whole genome shotgun (WGS) entry which is preliminary data.</text>
</comment>
<evidence type="ECO:0000313" key="1">
    <source>
        <dbReference type="EMBL" id="KAK2105353.1"/>
    </source>
</evidence>
<keyword evidence="2" id="KW-1185">Reference proteome</keyword>
<organism evidence="1 2">
    <name type="scientific">Saguinus oedipus</name>
    <name type="common">Cotton-top tamarin</name>
    <name type="synonym">Oedipomidas oedipus</name>
    <dbReference type="NCBI Taxonomy" id="9490"/>
    <lineage>
        <taxon>Eukaryota</taxon>
        <taxon>Metazoa</taxon>
        <taxon>Chordata</taxon>
        <taxon>Craniata</taxon>
        <taxon>Vertebrata</taxon>
        <taxon>Euteleostomi</taxon>
        <taxon>Mammalia</taxon>
        <taxon>Eutheria</taxon>
        <taxon>Euarchontoglires</taxon>
        <taxon>Primates</taxon>
        <taxon>Haplorrhini</taxon>
        <taxon>Platyrrhini</taxon>
        <taxon>Cebidae</taxon>
        <taxon>Callitrichinae</taxon>
        <taxon>Saguinus</taxon>
    </lineage>
</organism>
<proteinExistence type="predicted"/>
<protein>
    <submittedName>
        <fullName evidence="1">Uncharacterized protein</fullName>
    </submittedName>
</protein>
<dbReference type="EMBL" id="JASSZA010000007">
    <property type="protein sequence ID" value="KAK2105353.1"/>
    <property type="molecule type" value="Genomic_DNA"/>
</dbReference>